<evidence type="ECO:0000259" key="3">
    <source>
        <dbReference type="Pfam" id="PF20434"/>
    </source>
</evidence>
<proteinExistence type="predicted"/>
<dbReference type="SUPFAM" id="SSF53474">
    <property type="entry name" value="alpha/beta-Hydrolases"/>
    <property type="match status" value="1"/>
</dbReference>
<dbReference type="Gene3D" id="3.40.50.1820">
    <property type="entry name" value="alpha/beta hydrolase"/>
    <property type="match status" value="1"/>
</dbReference>
<reference evidence="4" key="1">
    <citation type="submission" date="2023-07" db="EMBL/GenBank/DDBJ databases">
        <title>Gilvimarinus algae sp. nov., isolated from the surface of Kelp.</title>
        <authorList>
            <person name="Sun Y.Y."/>
            <person name="Gong Y."/>
            <person name="Du Z.J."/>
        </authorList>
    </citation>
    <scope>NUCLEOTIDE SEQUENCE</scope>
    <source>
        <strain evidence="4">SDUM040014</strain>
    </source>
</reference>
<accession>A0ABT8TBJ1</accession>
<organism evidence="4 5">
    <name type="scientific">Gilvimarinus algae</name>
    <dbReference type="NCBI Taxonomy" id="3058037"/>
    <lineage>
        <taxon>Bacteria</taxon>
        <taxon>Pseudomonadati</taxon>
        <taxon>Pseudomonadota</taxon>
        <taxon>Gammaproteobacteria</taxon>
        <taxon>Cellvibrionales</taxon>
        <taxon>Cellvibrionaceae</taxon>
        <taxon>Gilvimarinus</taxon>
    </lineage>
</organism>
<dbReference type="InterPro" id="IPR049492">
    <property type="entry name" value="BD-FAE-like_dom"/>
</dbReference>
<feature type="signal peptide" evidence="2">
    <location>
        <begin position="1"/>
        <end position="24"/>
    </location>
</feature>
<protein>
    <submittedName>
        <fullName evidence="4">Alpha/beta hydrolase fold domain-containing protein</fullName>
    </submittedName>
</protein>
<evidence type="ECO:0000313" key="5">
    <source>
        <dbReference type="Proteomes" id="UP001168380"/>
    </source>
</evidence>
<evidence type="ECO:0000313" key="4">
    <source>
        <dbReference type="EMBL" id="MDO3381470.1"/>
    </source>
</evidence>
<evidence type="ECO:0000256" key="2">
    <source>
        <dbReference type="SAM" id="SignalP"/>
    </source>
</evidence>
<gene>
    <name evidence="4" type="ORF">QWI16_04745</name>
</gene>
<evidence type="ECO:0000256" key="1">
    <source>
        <dbReference type="ARBA" id="ARBA00022801"/>
    </source>
</evidence>
<keyword evidence="2" id="KW-0732">Signal</keyword>
<feature type="domain" description="BD-FAE-like" evidence="3">
    <location>
        <begin position="74"/>
        <end position="194"/>
    </location>
</feature>
<dbReference type="InterPro" id="IPR050300">
    <property type="entry name" value="GDXG_lipolytic_enzyme"/>
</dbReference>
<dbReference type="InterPro" id="IPR029058">
    <property type="entry name" value="AB_hydrolase_fold"/>
</dbReference>
<feature type="chain" id="PRO_5045329957" evidence="2">
    <location>
        <begin position="25"/>
        <end position="316"/>
    </location>
</feature>
<dbReference type="GO" id="GO:0016787">
    <property type="term" value="F:hydrolase activity"/>
    <property type="evidence" value="ECO:0007669"/>
    <property type="project" value="UniProtKB-KW"/>
</dbReference>
<dbReference type="RefSeq" id="WP_302711605.1">
    <property type="nucleotide sequence ID" value="NZ_JAULRT010000035.1"/>
</dbReference>
<keyword evidence="5" id="KW-1185">Reference proteome</keyword>
<dbReference type="PANTHER" id="PTHR48081">
    <property type="entry name" value="AB HYDROLASE SUPERFAMILY PROTEIN C4A8.06C"/>
    <property type="match status" value="1"/>
</dbReference>
<dbReference type="Pfam" id="PF20434">
    <property type="entry name" value="BD-FAE"/>
    <property type="match status" value="1"/>
</dbReference>
<keyword evidence="1 4" id="KW-0378">Hydrolase</keyword>
<dbReference type="Proteomes" id="UP001168380">
    <property type="component" value="Unassembled WGS sequence"/>
</dbReference>
<dbReference type="EMBL" id="JAULRT010000035">
    <property type="protein sequence ID" value="MDO3381470.1"/>
    <property type="molecule type" value="Genomic_DNA"/>
</dbReference>
<comment type="caution">
    <text evidence="4">The sequence shown here is derived from an EMBL/GenBank/DDBJ whole genome shotgun (WGS) entry which is preliminary data.</text>
</comment>
<name>A0ABT8TBJ1_9GAMM</name>
<sequence length="316" mass="34476">MKRFYSLLLAPLALVLAGSSLAQATDPNASARERRYLNPVFTETVRTADIVYGHNHNDTTNETEALTLRLFEPRDDLQEVRALLVLTPGGGFVQTDDAWMDDFGHALARAGYLVAINRYRLSAAIDTPERFFNALFKATSDQKAVIRYFVKDAQTENRYRVDTDNIFIGGHSAGAITSLYVAYLDKADGQIPAMTEAMQRHGGLEGDSGNSDVDFTLRGVINLSGLVGDLGMLDANEPALLSLHGDQDAVVPAGLGEGIFGSIPLHDYAQIIGLDHRLVIIPGALHNDTADPAVCEECIPIIKRFMFNRIEQTASP</sequence>